<keyword evidence="3" id="KW-1185">Reference proteome</keyword>
<dbReference type="PANTHER" id="PTHR47495">
    <property type="entry name" value="ALDEHYDE DEHYDROGENASE"/>
    <property type="match status" value="1"/>
</dbReference>
<sequence length="738" mass="77759">MLPFDRFALRPHRAAGAFAPASRRGFLKAGALAGAGLVIGAVLPGGRITAAHAADAANPFQGYIVVAPDNSVTVLSAHFEMGQGAYTGIATLVAEELGADWSQMRAEGGAGNTKLYGNLAWGGVMQGTGGSTAMASSFERYRKAGAMARTMLVQAAAQSWNVPAGEIKVEKGVLSHASSKQASFGELAEKAASLTPPGDVALKDRKDWQLIGDATLHRVDHVSKTNGTAQFTLDVKLPNMLYAVVQHPPLFGATVKSVDAAAAKAVKGVVDVVQIPRGVAVLADSTWNAMKGREALKVEWDNSQAETRGTAEIMADYKKLAGGTDAKTARADGDAAKAMAGAAKTVEAAYEFPYLAHAAMEPLDAVAWKHDDVIEVWGGHQMPDLYQAVTAQIAELPPEKVKLHVMMSGGSFGRRAVPDADVIAEAVSTAKAIGWKAPVKLVWTREDDMTGGRYRPMYYHTLKAGLDAQGQIVAWQHRIVGQSILGGTPFEGMVKDGIDATSVEGAANLPYAIPNLTVDLVTTKTGVPVLWWRSVGSTHTAYSTEAFLDELAHEAGKDPIEFRLGLLENHPRHRAVLEKVRDASGWGGELANGRGRGVAVAESFGSFVAQVAEISIQNGAIKVERVVCAVDCGTAINPDVIKAQMEGGIGYGLSAILKGEITLEGGAVQQTNFDGYEVLHMEDMPQIEVHILPSTENPTGVGEPGVPPIGPAIANAVFSVTGKRIRTLPMSKTDLSAT</sequence>
<dbReference type="AlphaFoldDB" id="A0A5J6N3R8"/>
<dbReference type="NCBIfam" id="TIGR01409">
    <property type="entry name" value="TAT_signal_seq"/>
    <property type="match status" value="1"/>
</dbReference>
<protein>
    <submittedName>
        <fullName evidence="2">Isoquinoline 1-oxidoreductase</fullName>
    </submittedName>
</protein>
<dbReference type="InterPro" id="IPR012368">
    <property type="entry name" value="OxRdtase_Mopterin-bd_su_IorB"/>
</dbReference>
<proteinExistence type="predicted"/>
<dbReference type="PROSITE" id="PS51318">
    <property type="entry name" value="TAT"/>
    <property type="match status" value="1"/>
</dbReference>
<dbReference type="EMBL" id="CP042582">
    <property type="protein sequence ID" value="QEX24471.1"/>
    <property type="molecule type" value="Genomic_DNA"/>
</dbReference>
<dbReference type="InterPro" id="IPR000674">
    <property type="entry name" value="Ald_Oxase/Xan_DH_a/b"/>
</dbReference>
<gene>
    <name evidence="2" type="ORF">FRZ61_44120</name>
</gene>
<dbReference type="Proteomes" id="UP000325797">
    <property type="component" value="Chromosome"/>
</dbReference>
<dbReference type="InterPro" id="IPR052516">
    <property type="entry name" value="N-heterocyclic_Hydroxylase"/>
</dbReference>
<dbReference type="Pfam" id="PF02738">
    <property type="entry name" value="MoCoBD_1"/>
    <property type="match status" value="1"/>
</dbReference>
<dbReference type="RefSeq" id="WP_151119748.1">
    <property type="nucleotide sequence ID" value="NZ_CP042582.1"/>
</dbReference>
<evidence type="ECO:0000313" key="2">
    <source>
        <dbReference type="EMBL" id="QEX24471.1"/>
    </source>
</evidence>
<dbReference type="InterPro" id="IPR008274">
    <property type="entry name" value="AldOxase/xan_DH_MoCoBD1"/>
</dbReference>
<dbReference type="GO" id="GO:0016491">
    <property type="term" value="F:oxidoreductase activity"/>
    <property type="evidence" value="ECO:0007669"/>
    <property type="project" value="InterPro"/>
</dbReference>
<dbReference type="PANTHER" id="PTHR47495:SF2">
    <property type="entry name" value="ALDEHYDE DEHYDROGENASE"/>
    <property type="match status" value="1"/>
</dbReference>
<dbReference type="InterPro" id="IPR019546">
    <property type="entry name" value="TAT_signal_bac_arc"/>
</dbReference>
<dbReference type="SUPFAM" id="SSF56003">
    <property type="entry name" value="Molybdenum cofactor-binding domain"/>
    <property type="match status" value="2"/>
</dbReference>
<evidence type="ECO:0000313" key="3">
    <source>
        <dbReference type="Proteomes" id="UP000325797"/>
    </source>
</evidence>
<dbReference type="Gene3D" id="3.90.1170.50">
    <property type="entry name" value="Aldehyde oxidase/xanthine dehydrogenase, a/b hammerhead"/>
    <property type="match status" value="1"/>
</dbReference>
<dbReference type="KEGG" id="hadh:FRZ61_44120"/>
<organism evidence="2 3">
    <name type="scientific">Hypericibacter adhaerens</name>
    <dbReference type="NCBI Taxonomy" id="2602016"/>
    <lineage>
        <taxon>Bacteria</taxon>
        <taxon>Pseudomonadati</taxon>
        <taxon>Pseudomonadota</taxon>
        <taxon>Alphaproteobacteria</taxon>
        <taxon>Rhodospirillales</taxon>
        <taxon>Dongiaceae</taxon>
        <taxon>Hypericibacter</taxon>
    </lineage>
</organism>
<accession>A0A5J6N3R8</accession>
<evidence type="ECO:0000259" key="1">
    <source>
        <dbReference type="SMART" id="SM01008"/>
    </source>
</evidence>
<name>A0A5J6N3R8_9PROT</name>
<dbReference type="InterPro" id="IPR046867">
    <property type="entry name" value="AldOxase/xan_DH_MoCoBD2"/>
</dbReference>
<dbReference type="Pfam" id="PF20256">
    <property type="entry name" value="MoCoBD_2"/>
    <property type="match status" value="2"/>
</dbReference>
<dbReference type="OrthoDB" id="9767994at2"/>
<dbReference type="InterPro" id="IPR006311">
    <property type="entry name" value="TAT_signal"/>
</dbReference>
<dbReference type="Gene3D" id="3.30.365.10">
    <property type="entry name" value="Aldehyde oxidase/xanthine dehydrogenase, molybdopterin binding domain"/>
    <property type="match status" value="4"/>
</dbReference>
<dbReference type="SMART" id="SM01008">
    <property type="entry name" value="Ald_Xan_dh_C"/>
    <property type="match status" value="1"/>
</dbReference>
<feature type="domain" description="Aldehyde oxidase/xanthine dehydrogenase a/b hammerhead" evidence="1">
    <location>
        <begin position="226"/>
        <end position="304"/>
    </location>
</feature>
<dbReference type="PIRSF" id="PIRSF036389">
    <property type="entry name" value="IOR_B"/>
    <property type="match status" value="1"/>
</dbReference>
<dbReference type="InterPro" id="IPR037165">
    <property type="entry name" value="AldOxase/xan_DH_Mopterin-bd_sf"/>
</dbReference>
<reference evidence="2 3" key="1">
    <citation type="submission" date="2019-08" db="EMBL/GenBank/DDBJ databases">
        <title>Hyperibacter terrae gen. nov., sp. nov. and Hyperibacter viscosus sp. nov., two new members in the family Rhodospirillaceae isolated from the rhizosphere of Hypericum perforatum.</title>
        <authorList>
            <person name="Noviana Z."/>
        </authorList>
    </citation>
    <scope>NUCLEOTIDE SEQUENCE [LARGE SCALE GENOMIC DNA]</scope>
    <source>
        <strain evidence="2 3">R5959</strain>
    </source>
</reference>